<dbReference type="InterPro" id="IPR036388">
    <property type="entry name" value="WH-like_DNA-bd_sf"/>
</dbReference>
<dbReference type="InterPro" id="IPR039422">
    <property type="entry name" value="MarR/SlyA-like"/>
</dbReference>
<dbReference type="InterPro" id="IPR036390">
    <property type="entry name" value="WH_DNA-bd_sf"/>
</dbReference>
<accession>A0ABW1G4K2</accession>
<dbReference type="Gene3D" id="1.10.10.10">
    <property type="entry name" value="Winged helix-like DNA-binding domain superfamily/Winged helix DNA-binding domain"/>
    <property type="match status" value="1"/>
</dbReference>
<feature type="domain" description="HTH marR-type" evidence="4">
    <location>
        <begin position="13"/>
        <end position="143"/>
    </location>
</feature>
<dbReference type="PANTHER" id="PTHR33164:SF99">
    <property type="entry name" value="MARR FAMILY REGULATORY PROTEIN"/>
    <property type="match status" value="1"/>
</dbReference>
<keyword evidence="3" id="KW-0804">Transcription</keyword>
<dbReference type="Proteomes" id="UP001596174">
    <property type="component" value="Unassembled WGS sequence"/>
</dbReference>
<proteinExistence type="predicted"/>
<keyword evidence="1" id="KW-0805">Transcription regulation</keyword>
<dbReference type="SMART" id="SM00347">
    <property type="entry name" value="HTH_MARR"/>
    <property type="match status" value="1"/>
</dbReference>
<dbReference type="InterPro" id="IPR000835">
    <property type="entry name" value="HTH_MarR-typ"/>
</dbReference>
<gene>
    <name evidence="5" type="ORF">ACFP3V_20155</name>
</gene>
<protein>
    <submittedName>
        <fullName evidence="5">MarR family winged helix-turn-helix transcriptional regulator</fullName>
    </submittedName>
</protein>
<dbReference type="InterPro" id="IPR023187">
    <property type="entry name" value="Tscrpt_reg_MarR-type_CS"/>
</dbReference>
<keyword evidence="2" id="KW-0238">DNA-binding</keyword>
<dbReference type="Pfam" id="PF12802">
    <property type="entry name" value="MarR_2"/>
    <property type="match status" value="1"/>
</dbReference>
<evidence type="ECO:0000259" key="4">
    <source>
        <dbReference type="PROSITE" id="PS50995"/>
    </source>
</evidence>
<dbReference type="RefSeq" id="WP_380585385.1">
    <property type="nucleotide sequence ID" value="NZ_JBHSQJ010000083.1"/>
</dbReference>
<dbReference type="SUPFAM" id="SSF46785">
    <property type="entry name" value="Winged helix' DNA-binding domain"/>
    <property type="match status" value="1"/>
</dbReference>
<keyword evidence="6" id="KW-1185">Reference proteome</keyword>
<sequence length="149" mass="16056">MSGTTKTGTAPSKAALMEVFAAIGAAYYQDFASVAARHGLTSVQAKVLGAIVREPVPMRGLADMLVCDASNVTGIIDRLESRGLVRRETSPQDRRVKVVVATDEGREALLAVREDMEAAQRALDLLSPEERTSLYGMLTRVLPVLQQRG</sequence>
<reference evidence="6" key="1">
    <citation type="journal article" date="2019" name="Int. J. Syst. Evol. Microbiol.">
        <title>The Global Catalogue of Microorganisms (GCM) 10K type strain sequencing project: providing services to taxonomists for standard genome sequencing and annotation.</title>
        <authorList>
            <consortium name="The Broad Institute Genomics Platform"/>
            <consortium name="The Broad Institute Genome Sequencing Center for Infectious Disease"/>
            <person name="Wu L."/>
            <person name="Ma J."/>
        </authorList>
    </citation>
    <scope>NUCLEOTIDE SEQUENCE [LARGE SCALE GENOMIC DNA]</scope>
    <source>
        <strain evidence="6">JCM 4816</strain>
    </source>
</reference>
<evidence type="ECO:0000256" key="3">
    <source>
        <dbReference type="ARBA" id="ARBA00023163"/>
    </source>
</evidence>
<comment type="caution">
    <text evidence="5">The sequence shown here is derived from an EMBL/GenBank/DDBJ whole genome shotgun (WGS) entry which is preliminary data.</text>
</comment>
<evidence type="ECO:0000313" key="5">
    <source>
        <dbReference type="EMBL" id="MFC5909519.1"/>
    </source>
</evidence>
<organism evidence="5 6">
    <name type="scientific">Streptacidiphilus monticola</name>
    <dbReference type="NCBI Taxonomy" id="2161674"/>
    <lineage>
        <taxon>Bacteria</taxon>
        <taxon>Bacillati</taxon>
        <taxon>Actinomycetota</taxon>
        <taxon>Actinomycetes</taxon>
        <taxon>Kitasatosporales</taxon>
        <taxon>Streptomycetaceae</taxon>
        <taxon>Streptacidiphilus</taxon>
    </lineage>
</organism>
<evidence type="ECO:0000256" key="2">
    <source>
        <dbReference type="ARBA" id="ARBA00023125"/>
    </source>
</evidence>
<dbReference type="PRINTS" id="PR00598">
    <property type="entry name" value="HTHMARR"/>
</dbReference>
<dbReference type="PROSITE" id="PS01117">
    <property type="entry name" value="HTH_MARR_1"/>
    <property type="match status" value="1"/>
</dbReference>
<dbReference type="PROSITE" id="PS50995">
    <property type="entry name" value="HTH_MARR_2"/>
    <property type="match status" value="1"/>
</dbReference>
<dbReference type="EMBL" id="JBHSQJ010000083">
    <property type="protein sequence ID" value="MFC5909519.1"/>
    <property type="molecule type" value="Genomic_DNA"/>
</dbReference>
<evidence type="ECO:0000313" key="6">
    <source>
        <dbReference type="Proteomes" id="UP001596174"/>
    </source>
</evidence>
<dbReference type="PANTHER" id="PTHR33164">
    <property type="entry name" value="TRANSCRIPTIONAL REGULATOR, MARR FAMILY"/>
    <property type="match status" value="1"/>
</dbReference>
<evidence type="ECO:0000256" key="1">
    <source>
        <dbReference type="ARBA" id="ARBA00023015"/>
    </source>
</evidence>
<name>A0ABW1G4K2_9ACTN</name>